<dbReference type="HOGENOM" id="CLU_045501_0_0_9"/>
<dbReference type="Pfam" id="PF13588">
    <property type="entry name" value="HSDR_N_2"/>
    <property type="match status" value="1"/>
</dbReference>
<dbReference type="EMBL" id="CP000860">
    <property type="protein sequence ID" value="ACA59239.1"/>
    <property type="molecule type" value="Genomic_DNA"/>
</dbReference>
<evidence type="ECO:0000313" key="2">
    <source>
        <dbReference type="EMBL" id="ACA59239.1"/>
    </source>
</evidence>
<dbReference type="RefSeq" id="WP_012301826.1">
    <property type="nucleotide sequence ID" value="NC_010424.1"/>
</dbReference>
<sequence length="382" mass="43411">MGFKEDIQRLSAQIRERKDHVANEEMVRQVLVMPFLKVLGFDVFNPLEVRPEYTADFGKKKGEKVDYAVFKEGTPVVFIEVKSLSEDLVNHDAQLARYFNTTPQVRFAILTNGVEYKFFTDLNSPNIMDSAPFLTVDVTNLTDADIEVLGSFRKDLFETDTLVKYAEELIYTSNINAKLKELFKNPPDEFIRYLIKDFSDMRITSNVIDRFRPIVKKSISLALLEIVSQGLFQEETAADLSGSDHIGTVPDPTLDSNKQAEAGRTIVTTGEELESLDIVKRILEKYGRDISELNAKDTTIYYGIFLKSVTRWLIRLNLDSTNRHLTTRLPIEQAQKLAKNFRVEAASKGIGESRIYIGSHKDLAKLEELVLACYDNIVSTKS</sequence>
<gene>
    <name evidence="2" type="ordered locus">Daud_0709</name>
</gene>
<reference evidence="2 3" key="2">
    <citation type="journal article" date="2008" name="Science">
        <title>Environmental genomics reveals a single-species ecosystem deep within Earth.</title>
        <authorList>
            <person name="Chivian D."/>
            <person name="Brodie E.L."/>
            <person name="Alm E.J."/>
            <person name="Culley D.E."/>
            <person name="Dehal P.S."/>
            <person name="Desantis T.Z."/>
            <person name="Gihring T.M."/>
            <person name="Lapidus A."/>
            <person name="Lin L.H."/>
            <person name="Lowry S.R."/>
            <person name="Moser D.P."/>
            <person name="Richardson P.M."/>
            <person name="Southam G."/>
            <person name="Wanger G."/>
            <person name="Pratt L.M."/>
            <person name="Andersen G.L."/>
            <person name="Hazen T.C."/>
            <person name="Brockman F.J."/>
            <person name="Arkin A.P."/>
            <person name="Onstott T.C."/>
        </authorList>
    </citation>
    <scope>NUCLEOTIDE SEQUENCE [LARGE SCALE GENOMIC DNA]</scope>
    <source>
        <strain evidence="2 3">MP104C</strain>
    </source>
</reference>
<name>B1I2F6_DESAP</name>
<evidence type="ECO:0000259" key="1">
    <source>
        <dbReference type="Pfam" id="PF13588"/>
    </source>
</evidence>
<keyword evidence="3" id="KW-1185">Reference proteome</keyword>
<evidence type="ECO:0000313" key="3">
    <source>
        <dbReference type="Proteomes" id="UP000008544"/>
    </source>
</evidence>
<dbReference type="eggNOG" id="COG4748">
    <property type="taxonomic scope" value="Bacteria"/>
</dbReference>
<accession>B1I2F6</accession>
<dbReference type="KEGG" id="dau:Daud_0709"/>
<dbReference type="Gene3D" id="3.90.1570.30">
    <property type="match status" value="1"/>
</dbReference>
<dbReference type="Proteomes" id="UP000008544">
    <property type="component" value="Chromosome"/>
</dbReference>
<protein>
    <recommendedName>
        <fullName evidence="1">Type I restriction enzyme R protein N-terminal domain-containing protein</fullName>
    </recommendedName>
</protein>
<feature type="domain" description="Type I restriction enzyme R protein N-terminal" evidence="1">
    <location>
        <begin position="23"/>
        <end position="120"/>
    </location>
</feature>
<dbReference type="OrthoDB" id="9148007at2"/>
<proteinExistence type="predicted"/>
<reference evidence="3" key="1">
    <citation type="submission" date="2007-10" db="EMBL/GenBank/DDBJ databases">
        <title>Complete sequence of chromosome of Desulforudis audaxviator MP104C.</title>
        <authorList>
            <person name="Copeland A."/>
            <person name="Lucas S."/>
            <person name="Lapidus A."/>
            <person name="Barry K."/>
            <person name="Glavina del Rio T."/>
            <person name="Dalin E."/>
            <person name="Tice H."/>
            <person name="Bruce D."/>
            <person name="Pitluck S."/>
            <person name="Lowry S.R."/>
            <person name="Larimer F."/>
            <person name="Land M.L."/>
            <person name="Hauser L."/>
            <person name="Kyrpides N."/>
            <person name="Ivanova N.N."/>
            <person name="Richardson P."/>
        </authorList>
    </citation>
    <scope>NUCLEOTIDE SEQUENCE [LARGE SCALE GENOMIC DNA]</scope>
    <source>
        <strain evidence="3">MP104C</strain>
    </source>
</reference>
<dbReference type="AlphaFoldDB" id="B1I2F6"/>
<dbReference type="InterPro" id="IPR029464">
    <property type="entry name" value="HSDR_N"/>
</dbReference>
<organism evidence="2 3">
    <name type="scientific">Desulforudis audaxviator (strain MP104C)</name>
    <dbReference type="NCBI Taxonomy" id="477974"/>
    <lineage>
        <taxon>Bacteria</taxon>
        <taxon>Bacillati</taxon>
        <taxon>Bacillota</taxon>
        <taxon>Clostridia</taxon>
        <taxon>Thermoanaerobacterales</taxon>
        <taxon>Candidatus Desulforudaceae</taxon>
        <taxon>Candidatus Desulforudis</taxon>
    </lineage>
</organism>